<dbReference type="GO" id="GO:0009446">
    <property type="term" value="P:putrescine biosynthetic process"/>
    <property type="evidence" value="ECO:0007669"/>
    <property type="project" value="InterPro"/>
</dbReference>
<dbReference type="EMBL" id="KZ679267">
    <property type="protein sequence ID" value="PTB37560.1"/>
    <property type="molecule type" value="Genomic_DNA"/>
</dbReference>
<sequence>MAHFSLQLLPEWVPQSKSFVSWPSLQGILGDDYEKLANATTEISVVAEGIAHFQPVTVLIPGHERYKEAEEYFANIETPFPITLHQTEEKEMDIWLKDFAPGFATRQGFRGGHSLVGLDWSINGYGAKYHTTVIEFLTRRDLQHFHIERIETSIVAEGGVFETDGDGTLLVTESSITKDDINPGRSREYIDIELQRTLNVDKIIWIPGRKGIDSIDGHIDALVRFIRPGVLITNKPNETKEGERTTVYREALEILSVTTDAKGRLFEVIGVEEPDPETIPPGDGFEDYRAQLANQSMMQQPFV</sequence>
<gene>
    <name evidence="2" type="ORF">M441DRAFT_60750</name>
</gene>
<dbReference type="STRING" id="1042311.A0A2T3YYF4"/>
<evidence type="ECO:0000313" key="3">
    <source>
        <dbReference type="Proteomes" id="UP000240493"/>
    </source>
</evidence>
<dbReference type="GO" id="GO:0047632">
    <property type="term" value="F:agmatine deiminase activity"/>
    <property type="evidence" value="ECO:0007669"/>
    <property type="project" value="TreeGrafter"/>
</dbReference>
<dbReference type="AlphaFoldDB" id="A0A2T3YYF4"/>
<dbReference type="InterPro" id="IPR007466">
    <property type="entry name" value="Peptidyl-Arg-deiminase_porph"/>
</dbReference>
<dbReference type="SUPFAM" id="SSF55909">
    <property type="entry name" value="Pentein"/>
    <property type="match status" value="1"/>
</dbReference>
<organism evidence="2 3">
    <name type="scientific">Trichoderma asperellum (strain ATCC 204424 / CBS 433.97 / NBRC 101777)</name>
    <dbReference type="NCBI Taxonomy" id="1042311"/>
    <lineage>
        <taxon>Eukaryota</taxon>
        <taxon>Fungi</taxon>
        <taxon>Dikarya</taxon>
        <taxon>Ascomycota</taxon>
        <taxon>Pezizomycotina</taxon>
        <taxon>Sordariomycetes</taxon>
        <taxon>Hypocreomycetidae</taxon>
        <taxon>Hypocreales</taxon>
        <taxon>Hypocreaceae</taxon>
        <taxon>Trichoderma</taxon>
    </lineage>
</organism>
<dbReference type="GO" id="GO:0004668">
    <property type="term" value="F:protein-arginine deiminase activity"/>
    <property type="evidence" value="ECO:0007669"/>
    <property type="project" value="InterPro"/>
</dbReference>
<keyword evidence="1" id="KW-0378">Hydrolase</keyword>
<evidence type="ECO:0000313" key="2">
    <source>
        <dbReference type="EMBL" id="PTB37560.1"/>
    </source>
</evidence>
<keyword evidence="3" id="KW-1185">Reference proteome</keyword>
<dbReference type="PANTHER" id="PTHR31377:SF0">
    <property type="entry name" value="AGMATINE DEIMINASE-RELATED"/>
    <property type="match status" value="1"/>
</dbReference>
<proteinExistence type="predicted"/>
<dbReference type="Gene3D" id="3.75.10.10">
    <property type="entry name" value="L-arginine/glycine Amidinotransferase, Chain A"/>
    <property type="match status" value="1"/>
</dbReference>
<name>A0A2T3YYF4_TRIA4</name>
<dbReference type="Proteomes" id="UP000240493">
    <property type="component" value="Unassembled WGS sequence"/>
</dbReference>
<evidence type="ECO:0008006" key="4">
    <source>
        <dbReference type="Google" id="ProtNLM"/>
    </source>
</evidence>
<evidence type="ECO:0000256" key="1">
    <source>
        <dbReference type="ARBA" id="ARBA00022801"/>
    </source>
</evidence>
<dbReference type="Pfam" id="PF04371">
    <property type="entry name" value="PAD_porph"/>
    <property type="match status" value="1"/>
</dbReference>
<protein>
    <recommendedName>
        <fullName evidence="4">Agmatine deiminase</fullName>
    </recommendedName>
</protein>
<dbReference type="OrthoDB" id="544103at2759"/>
<accession>A0A2T3YYF4</accession>
<reference evidence="2 3" key="1">
    <citation type="submission" date="2016-07" db="EMBL/GenBank/DDBJ databases">
        <title>Multiple horizontal gene transfer events from other fungi enriched the ability of initially mycotrophic Trichoderma (Ascomycota) to feed on dead plant biomass.</title>
        <authorList>
            <consortium name="DOE Joint Genome Institute"/>
            <person name="Aerts A."/>
            <person name="Atanasova L."/>
            <person name="Chenthamara K."/>
            <person name="Zhang J."/>
            <person name="Grujic M."/>
            <person name="Henrissat B."/>
            <person name="Kuo A."/>
            <person name="Salamov A."/>
            <person name="Lipzen A."/>
            <person name="Labutti K."/>
            <person name="Barry K."/>
            <person name="Miao Y."/>
            <person name="Rahimi M.J."/>
            <person name="Shen Q."/>
            <person name="Grigoriev I.V."/>
            <person name="Kubicek C.P."/>
            <person name="Druzhinina I.S."/>
        </authorList>
    </citation>
    <scope>NUCLEOTIDE SEQUENCE [LARGE SCALE GENOMIC DNA]</scope>
    <source>
        <strain evidence="2 3">CBS 433.97</strain>
    </source>
</reference>
<dbReference type="PANTHER" id="PTHR31377">
    <property type="entry name" value="AGMATINE DEIMINASE-RELATED"/>
    <property type="match status" value="1"/>
</dbReference>